<evidence type="ECO:0000256" key="1">
    <source>
        <dbReference type="ARBA" id="ARBA00023172"/>
    </source>
</evidence>
<keyword evidence="1" id="KW-0233">DNA recombination</keyword>
<protein>
    <recommendedName>
        <fullName evidence="4">Integrase</fullName>
    </recommendedName>
</protein>
<keyword evidence="3" id="KW-1185">Reference proteome</keyword>
<reference evidence="2 3" key="1">
    <citation type="journal article" date="2019" name="Int. J. Syst. Evol. Microbiol.">
        <title>The Global Catalogue of Microorganisms (GCM) 10K type strain sequencing project: providing services to taxonomists for standard genome sequencing and annotation.</title>
        <authorList>
            <consortium name="The Broad Institute Genomics Platform"/>
            <consortium name="The Broad Institute Genome Sequencing Center for Infectious Disease"/>
            <person name="Wu L."/>
            <person name="Ma J."/>
        </authorList>
    </citation>
    <scope>NUCLEOTIDE SEQUENCE [LARGE SCALE GENOMIC DNA]</scope>
    <source>
        <strain evidence="2 3">JCM 11269</strain>
    </source>
</reference>
<sequence length="406" mass="44358">MVADQRKGAEALLAAAGEVCARKKISEARARQVRWVAREYGRALEHPGHPLGVDAEVGELFQRRAVEAYLDLAGRGELRVRQSVKKVSGDRSRKARLEVLNLLAEALGVCADLPPQPDPAPKRTVSRRARSLLRTSLQEAADRTSLPGHIRMLAIGAVGTDTGARSGEHCACRIDDLAPSLEEIRIVRRPQGWKETESYVELIALSEVSRAALRRWLEEREVLLERVQGAATALWVSLRPNHRGERVIPPGTPLEPRGLYRAWTRAVTEINQMMAGEPSWAPLPSRMEQVRRGVSPKASPAPRQPDAERAAVLLDDVARCGRALAAVRRSGRAGTGEELRARRACRTALREAWAEGVEHALQVAALAEAGVAGTEELTAAGWDPYLLKAVDRAAGWGRPSKAKDVV</sequence>
<dbReference type="Gene3D" id="1.10.443.10">
    <property type="entry name" value="Intergrase catalytic core"/>
    <property type="match status" value="1"/>
</dbReference>
<dbReference type="InterPro" id="IPR011010">
    <property type="entry name" value="DNA_brk_join_enz"/>
</dbReference>
<gene>
    <name evidence="2" type="ORF">GCM10009564_32850</name>
</gene>
<dbReference type="SUPFAM" id="SSF56349">
    <property type="entry name" value="DNA breaking-rejoining enzymes"/>
    <property type="match status" value="1"/>
</dbReference>
<name>A0ABN1T148_9ACTN</name>
<organism evidence="2 3">
    <name type="scientific">Streptomyces thermogriseus</name>
    <dbReference type="NCBI Taxonomy" id="75292"/>
    <lineage>
        <taxon>Bacteria</taxon>
        <taxon>Bacillati</taxon>
        <taxon>Actinomycetota</taxon>
        <taxon>Actinomycetes</taxon>
        <taxon>Kitasatosporales</taxon>
        <taxon>Streptomycetaceae</taxon>
        <taxon>Streptomyces</taxon>
    </lineage>
</organism>
<evidence type="ECO:0008006" key="4">
    <source>
        <dbReference type="Google" id="ProtNLM"/>
    </source>
</evidence>
<evidence type="ECO:0000313" key="2">
    <source>
        <dbReference type="EMBL" id="GAA1011574.1"/>
    </source>
</evidence>
<comment type="caution">
    <text evidence="2">The sequence shown here is derived from an EMBL/GenBank/DDBJ whole genome shotgun (WGS) entry which is preliminary data.</text>
</comment>
<dbReference type="EMBL" id="BAAAHU010000032">
    <property type="protein sequence ID" value="GAA1011574.1"/>
    <property type="molecule type" value="Genomic_DNA"/>
</dbReference>
<dbReference type="Proteomes" id="UP001501072">
    <property type="component" value="Unassembled WGS sequence"/>
</dbReference>
<accession>A0ABN1T148</accession>
<evidence type="ECO:0000313" key="3">
    <source>
        <dbReference type="Proteomes" id="UP001501072"/>
    </source>
</evidence>
<dbReference type="InterPro" id="IPR013762">
    <property type="entry name" value="Integrase-like_cat_sf"/>
</dbReference>
<dbReference type="RefSeq" id="WP_346073342.1">
    <property type="nucleotide sequence ID" value="NZ_BAAAHU010000032.1"/>
</dbReference>
<proteinExistence type="predicted"/>